<dbReference type="EMBL" id="JACOOI010000015">
    <property type="protein sequence ID" value="MBC5643993.1"/>
    <property type="molecule type" value="Genomic_DNA"/>
</dbReference>
<proteinExistence type="predicted"/>
<gene>
    <name evidence="1" type="ORF">H8S77_14000</name>
</gene>
<evidence type="ECO:0008006" key="3">
    <source>
        <dbReference type="Google" id="ProtNLM"/>
    </source>
</evidence>
<name>A0ABR7E473_9BACT</name>
<keyword evidence="2" id="KW-1185">Reference proteome</keyword>
<reference evidence="1 2" key="1">
    <citation type="submission" date="2020-08" db="EMBL/GenBank/DDBJ databases">
        <title>Genome public.</title>
        <authorList>
            <person name="Liu C."/>
            <person name="Sun Q."/>
        </authorList>
    </citation>
    <scope>NUCLEOTIDE SEQUENCE [LARGE SCALE GENOMIC DNA]</scope>
    <source>
        <strain evidence="1 2">BX2</strain>
    </source>
</reference>
<accession>A0ABR7E473</accession>
<protein>
    <recommendedName>
        <fullName evidence="3">Fibrobacter succinogenes major paralogous domain-containing protein</fullName>
    </recommendedName>
</protein>
<organism evidence="1 2">
    <name type="scientific">Parabacteroides segnis</name>
    <dbReference type="NCBI Taxonomy" id="2763058"/>
    <lineage>
        <taxon>Bacteria</taxon>
        <taxon>Pseudomonadati</taxon>
        <taxon>Bacteroidota</taxon>
        <taxon>Bacteroidia</taxon>
        <taxon>Bacteroidales</taxon>
        <taxon>Tannerellaceae</taxon>
        <taxon>Parabacteroides</taxon>
    </lineage>
</organism>
<evidence type="ECO:0000313" key="1">
    <source>
        <dbReference type="EMBL" id="MBC5643993.1"/>
    </source>
</evidence>
<sequence length="717" mass="77928">MATRALGDPFASGKEEKRIDRLAFFVHTAEDGFQVYPPVPDDVTDPDVAAADHPNAVYLSGTPDDGYEATVALTAGGGYVADIIAIANLPADYDYNQIVTWQGLCDSVALHAATMPACLPGSAETDKAVRNAFVMYGDIRKELKKEETNALSFVLQRLVARIDITNEAYAAGTILANAATGPENSFFLTSARLLHAQPAAFVVPKPDVTPDVVTTSDWAAIIGIGTEILYGKPTTKDIATDPTQEPEAVPVTTADDAKAATLQYAWHTLYTYPNSDTEHAPTALEIKGTFRGTEITRQIPFVDKEGNAFPVEGNHRYLVRIVKAPGQTDIAFNIAVSEWDAVDTVNVKPDQTEVPEIANIGGNGTPNLISDVTKTYDVYYTQDGELTFEATCPFAPGVRVKYYDSHTDSWSTKGDWLTVEQVGSTEIVTKADHSYRNSFQVTFNKFDGGVTRKAMLLVHNGGSEVECDTILVRHVVTYPGTDFEPEAVAKRDDGSDIILAPVNIGATKIADGIRDVGSSETDEVYEANFEQIGYFFQWGRKTGVKYMGNRIKAIRGPILIADENREEYRNVYIGNGSLNGSWSSDSDSELWNAGTEDTPIKGRNDPCPPGWRVTTKKELDKIMDKVTTKVVSSGPPKIYSAIINDSNITLATSGELVADVGGHVFTSQGQVYYFSSLSVSEKETVVVYVSASKRGELVFPKLKAAPIRCVQEQTPTL</sequence>
<evidence type="ECO:0000313" key="2">
    <source>
        <dbReference type="Proteomes" id="UP000644010"/>
    </source>
</evidence>
<dbReference type="RefSeq" id="WP_186959948.1">
    <property type="nucleotide sequence ID" value="NZ_JACOOI010000015.1"/>
</dbReference>
<comment type="caution">
    <text evidence="1">The sequence shown here is derived from an EMBL/GenBank/DDBJ whole genome shotgun (WGS) entry which is preliminary data.</text>
</comment>
<dbReference type="Proteomes" id="UP000644010">
    <property type="component" value="Unassembled WGS sequence"/>
</dbReference>